<gene>
    <name evidence="5" type="ORF">GCM10009613_64580</name>
</gene>
<dbReference type="InterPro" id="IPR016161">
    <property type="entry name" value="Ald_DH/histidinol_DH"/>
</dbReference>
<feature type="active site" evidence="2">
    <location>
        <position position="275"/>
    </location>
</feature>
<accession>A0ABP4IZU6</accession>
<comment type="similarity">
    <text evidence="3">Belongs to the aldehyde dehydrogenase family.</text>
</comment>
<dbReference type="EMBL" id="BAAAJK010000062">
    <property type="protein sequence ID" value="GAA1403449.1"/>
    <property type="molecule type" value="Genomic_DNA"/>
</dbReference>
<organism evidence="5 6">
    <name type="scientific">Pseudonocardia kongjuensis</name>
    <dbReference type="NCBI Taxonomy" id="102227"/>
    <lineage>
        <taxon>Bacteria</taxon>
        <taxon>Bacillati</taxon>
        <taxon>Actinomycetota</taxon>
        <taxon>Actinomycetes</taxon>
        <taxon>Pseudonocardiales</taxon>
        <taxon>Pseudonocardiaceae</taxon>
        <taxon>Pseudonocardia</taxon>
    </lineage>
</organism>
<dbReference type="RefSeq" id="WP_344030360.1">
    <property type="nucleotide sequence ID" value="NZ_BAAAJK010000062.1"/>
</dbReference>
<protein>
    <submittedName>
        <fullName evidence="5">Aldehyde dehydrogenase family protein</fullName>
    </submittedName>
</protein>
<keyword evidence="6" id="KW-1185">Reference proteome</keyword>
<comment type="caution">
    <text evidence="5">The sequence shown here is derived from an EMBL/GenBank/DDBJ whole genome shotgun (WGS) entry which is preliminary data.</text>
</comment>
<evidence type="ECO:0000313" key="6">
    <source>
        <dbReference type="Proteomes" id="UP001501414"/>
    </source>
</evidence>
<dbReference type="Proteomes" id="UP001501414">
    <property type="component" value="Unassembled WGS sequence"/>
</dbReference>
<dbReference type="InterPro" id="IPR015590">
    <property type="entry name" value="Aldehyde_DH_dom"/>
</dbReference>
<dbReference type="PROSITE" id="PS00687">
    <property type="entry name" value="ALDEHYDE_DEHYDR_GLU"/>
    <property type="match status" value="1"/>
</dbReference>
<dbReference type="InterPro" id="IPR029510">
    <property type="entry name" value="Ald_DH_CS_GLU"/>
</dbReference>
<dbReference type="InterPro" id="IPR016163">
    <property type="entry name" value="Ald_DH_C"/>
</dbReference>
<proteinExistence type="inferred from homology"/>
<dbReference type="PANTHER" id="PTHR11699">
    <property type="entry name" value="ALDEHYDE DEHYDROGENASE-RELATED"/>
    <property type="match status" value="1"/>
</dbReference>
<evidence type="ECO:0000256" key="2">
    <source>
        <dbReference type="PROSITE-ProRule" id="PRU10007"/>
    </source>
</evidence>
<evidence type="ECO:0000256" key="1">
    <source>
        <dbReference type="ARBA" id="ARBA00023002"/>
    </source>
</evidence>
<evidence type="ECO:0000256" key="3">
    <source>
        <dbReference type="RuleBase" id="RU003345"/>
    </source>
</evidence>
<evidence type="ECO:0000313" key="5">
    <source>
        <dbReference type="EMBL" id="GAA1403449.1"/>
    </source>
</evidence>
<reference evidence="6" key="1">
    <citation type="journal article" date="2019" name="Int. J. Syst. Evol. Microbiol.">
        <title>The Global Catalogue of Microorganisms (GCM) 10K type strain sequencing project: providing services to taxonomists for standard genome sequencing and annotation.</title>
        <authorList>
            <consortium name="The Broad Institute Genomics Platform"/>
            <consortium name="The Broad Institute Genome Sequencing Center for Infectious Disease"/>
            <person name="Wu L."/>
            <person name="Ma J."/>
        </authorList>
    </citation>
    <scope>NUCLEOTIDE SEQUENCE [LARGE SCALE GENOMIC DNA]</scope>
    <source>
        <strain evidence="6">JCM 11896</strain>
    </source>
</reference>
<evidence type="ECO:0000259" key="4">
    <source>
        <dbReference type="Pfam" id="PF00171"/>
    </source>
</evidence>
<dbReference type="InterPro" id="IPR016162">
    <property type="entry name" value="Ald_DH_N"/>
</dbReference>
<sequence length="510" mass="53583">MSATAATTESTPYQSAYAARRAEIDALAAREWGVVVDGTSRPAADGRTFGTVDPATDRPLAQVADGGAADVDAAVRAGERGFEVWRRYSPQGRAAAVRELAAALREHGEELALLDALDGGSPIASMRGDARWAADHLEMFADWALLLTGRTYPATGRGLHYSRIEPYGVVGRIIPFNHPLFFAAGKLGAPLMAGNAVVVKPPPQAPLSAIRMAEIAAGVLPDGLVTVVPGAGPETGAAISAHPGIPRIAFIGSERTGRAIQRASADAAVKHVTLELGGKNAMVVLDDADLAAAAAGAVSGMNFTASQGESCGSNSRLVVHRSVADDLVARVVELVRAIRVGVPIAEDTQMGALVSREHLDRVRSYVDAGLAEGAVPVTGGDRPAHLPHGAFLEPTVFTGVTPGMRIAQEEIFGPVLSVITVDDDDEALRVANDVRYGLTASVWTENLRRAQRFADGFEAGYVWVNDSARHFPGLPFGGWKASGVGQEESLEELLGFTRTKVVNVRTDREA</sequence>
<feature type="domain" description="Aldehyde dehydrogenase" evidence="4">
    <location>
        <begin position="45"/>
        <end position="502"/>
    </location>
</feature>
<dbReference type="Gene3D" id="3.40.309.10">
    <property type="entry name" value="Aldehyde Dehydrogenase, Chain A, domain 2"/>
    <property type="match status" value="1"/>
</dbReference>
<name>A0ABP4IZU6_9PSEU</name>
<dbReference type="SUPFAM" id="SSF53720">
    <property type="entry name" value="ALDH-like"/>
    <property type="match status" value="1"/>
</dbReference>
<dbReference type="Pfam" id="PF00171">
    <property type="entry name" value="Aldedh"/>
    <property type="match status" value="1"/>
</dbReference>
<dbReference type="Gene3D" id="3.40.605.10">
    <property type="entry name" value="Aldehyde Dehydrogenase, Chain A, domain 1"/>
    <property type="match status" value="1"/>
</dbReference>
<keyword evidence="1 3" id="KW-0560">Oxidoreductase</keyword>